<name>A0AAV1IKM9_9CHLO</name>
<evidence type="ECO:0000256" key="2">
    <source>
        <dbReference type="ARBA" id="ARBA00022980"/>
    </source>
</evidence>
<evidence type="ECO:0000256" key="3">
    <source>
        <dbReference type="ARBA" id="ARBA00023274"/>
    </source>
</evidence>
<dbReference type="AlphaFoldDB" id="A0AAV1IKM9"/>
<proteinExistence type="inferred from homology"/>
<dbReference type="InterPro" id="IPR009000">
    <property type="entry name" value="Transl_B-barrel_sf"/>
</dbReference>
<dbReference type="PROSITE" id="PS01105">
    <property type="entry name" value="RIBOSOMAL_L35AE"/>
    <property type="match status" value="1"/>
</dbReference>
<dbReference type="GO" id="GO:1990904">
    <property type="term" value="C:ribonucleoprotein complex"/>
    <property type="evidence" value="ECO:0007669"/>
    <property type="project" value="UniProtKB-KW"/>
</dbReference>
<keyword evidence="2 4" id="KW-0689">Ribosomal protein</keyword>
<dbReference type="Proteomes" id="UP001314263">
    <property type="component" value="Unassembled WGS sequence"/>
</dbReference>
<dbReference type="GO" id="GO:0006412">
    <property type="term" value="P:translation"/>
    <property type="evidence" value="ECO:0007669"/>
    <property type="project" value="InterPro"/>
</dbReference>
<organism evidence="4 5">
    <name type="scientific">Coccomyxa viridis</name>
    <dbReference type="NCBI Taxonomy" id="1274662"/>
    <lineage>
        <taxon>Eukaryota</taxon>
        <taxon>Viridiplantae</taxon>
        <taxon>Chlorophyta</taxon>
        <taxon>core chlorophytes</taxon>
        <taxon>Trebouxiophyceae</taxon>
        <taxon>Trebouxiophyceae incertae sedis</taxon>
        <taxon>Coccomyxaceae</taxon>
        <taxon>Coccomyxa</taxon>
    </lineage>
</organism>
<dbReference type="EMBL" id="CAUYUE010000014">
    <property type="protein sequence ID" value="CAK0786499.1"/>
    <property type="molecule type" value="Genomic_DNA"/>
</dbReference>
<dbReference type="GO" id="GO:0005840">
    <property type="term" value="C:ribosome"/>
    <property type="evidence" value="ECO:0007669"/>
    <property type="project" value="UniProtKB-KW"/>
</dbReference>
<dbReference type="FunFam" id="2.40.10.190:FF:000001">
    <property type="entry name" value="60S ribosomal protein L35a"/>
    <property type="match status" value="1"/>
</dbReference>
<evidence type="ECO:0000313" key="5">
    <source>
        <dbReference type="Proteomes" id="UP001314263"/>
    </source>
</evidence>
<dbReference type="InterPro" id="IPR001780">
    <property type="entry name" value="Ribosomal_eL33"/>
</dbReference>
<comment type="similarity">
    <text evidence="1">Belongs to the eukaryotic ribosomal protein eL33 family.</text>
</comment>
<comment type="caution">
    <text evidence="4">The sequence shown here is derived from an EMBL/GenBank/DDBJ whole genome shotgun (WGS) entry which is preliminary data.</text>
</comment>
<dbReference type="InterPro" id="IPR018266">
    <property type="entry name" value="Ribosomal_eL33_CS"/>
</dbReference>
<keyword evidence="5" id="KW-1185">Reference proteome</keyword>
<dbReference type="InterPro" id="IPR038661">
    <property type="entry name" value="Ribosomal_eL33_sf"/>
</dbReference>
<accession>A0AAV1IKM9</accession>
<evidence type="ECO:0000256" key="1">
    <source>
        <dbReference type="ARBA" id="ARBA00009269"/>
    </source>
</evidence>
<dbReference type="Pfam" id="PF01247">
    <property type="entry name" value="Ribosomal_L35Ae"/>
    <property type="match status" value="1"/>
</dbReference>
<dbReference type="SUPFAM" id="SSF50447">
    <property type="entry name" value="Translation proteins"/>
    <property type="match status" value="1"/>
</dbReference>
<evidence type="ECO:0000313" key="4">
    <source>
        <dbReference type="EMBL" id="CAK0786499.1"/>
    </source>
</evidence>
<dbReference type="HAMAP" id="MF_00573">
    <property type="entry name" value="Ribosomal_eL33"/>
    <property type="match status" value="1"/>
</dbReference>
<keyword evidence="3" id="KW-0687">Ribonucleoprotein</keyword>
<dbReference type="PANTHER" id="PTHR10902">
    <property type="entry name" value="60S RIBOSOMAL PROTEIN L35A"/>
    <property type="match status" value="1"/>
</dbReference>
<sequence length="109" mass="12333">MSSGERVRLYVPGSILGYKRGKRTQYNSTSLIQINGVASKEEVDFYLGKRLAYVYKAKTLKKGTKFRVMWGKVTRSHGNAGVVRAKFRKNLPPSSLGAKVRVFMYPSRI</sequence>
<dbReference type="GO" id="GO:0003735">
    <property type="term" value="F:structural constituent of ribosome"/>
    <property type="evidence" value="ECO:0007669"/>
    <property type="project" value="InterPro"/>
</dbReference>
<reference evidence="4 5" key="1">
    <citation type="submission" date="2023-10" db="EMBL/GenBank/DDBJ databases">
        <authorList>
            <person name="Maclean D."/>
            <person name="Macfadyen A."/>
        </authorList>
    </citation>
    <scope>NUCLEOTIDE SEQUENCE [LARGE SCALE GENOMIC DNA]</scope>
</reference>
<protein>
    <submittedName>
        <fullName evidence="4">60S ribosomal protein L35a-2</fullName>
    </submittedName>
</protein>
<gene>
    <name evidence="4" type="primary">RPL35AB</name>
    <name evidence="4" type="ORF">CVIRNUC_009712</name>
</gene>
<dbReference type="Gene3D" id="2.40.10.190">
    <property type="entry name" value="translation elongation factor selb, chain A, domain 4"/>
    <property type="match status" value="1"/>
</dbReference>